<dbReference type="InterPro" id="IPR025110">
    <property type="entry name" value="AMP-bd_C"/>
</dbReference>
<name>A0A1I6TNC4_9EURY</name>
<dbReference type="GO" id="GO:0044550">
    <property type="term" value="P:secondary metabolite biosynthetic process"/>
    <property type="evidence" value="ECO:0007669"/>
    <property type="project" value="TreeGrafter"/>
</dbReference>
<sequence>MMNYSYMQETVPAEYLPDDGDTPDYIHPVPEAHYPQQLNVVDELVDRHVREGRGNNVAVRFEDREITYEELQSRVNRFGNALRESGVEPGDRVVVRFPNRPEAIVSCLAAQKIGAVALPSMKLLRAKELEYIINNAEATTVVVYDDLLEEVENALPELETVETVVVAERNGVDHGYRSYDDMLDDGSEDLEAYETDRDDLALMLYTSGTTGRPKGAIHTHRQVLATADSYARYCLEPTEEDVFGGNPPLPFAYGYGDLVTFPLRFGATTSLVEDASPGDLLEAVDEHEVSVLCSIPTGFNQILSQYPDGPSEYDISSLRVGLSAGEPLTPTTFENFQEEYGIPLLDGIGTTEMLHIFISHRHDGDIDPSATGFPVPGYECKIIDPDTGEEVPRGEAGLLAVRGPTGIEYWNRPEKQLEAVEDGWSIPGDIFVQREDGRLEYKSRSDDLIISSGYNIPGPEVEAVVEEHDAVSEVAVTGSPHEERGEIVKAFVVLTDDASASDGLVEEIQNHVKNTLAPYKYPRAVEFMETLPRTETGKIRRTELRERERQ</sequence>
<dbReference type="PANTHER" id="PTHR43352">
    <property type="entry name" value="ACETYL-COA SYNTHETASE"/>
    <property type="match status" value="1"/>
</dbReference>
<dbReference type="EMBL" id="FOZS01000003">
    <property type="protein sequence ID" value="SFS90723.1"/>
    <property type="molecule type" value="Genomic_DNA"/>
</dbReference>
<gene>
    <name evidence="7" type="ORF">SAMN04488556_3259</name>
</gene>
<feature type="domain" description="AMP-dependent synthetase/ligase" evidence="5">
    <location>
        <begin position="51"/>
        <end position="405"/>
    </location>
</feature>
<comment type="similarity">
    <text evidence="1">Belongs to the ATP-dependent AMP-binding enzyme family.</text>
</comment>
<dbReference type="GO" id="GO:0005524">
    <property type="term" value="F:ATP binding"/>
    <property type="evidence" value="ECO:0007669"/>
    <property type="project" value="UniProtKB-KW"/>
</dbReference>
<dbReference type="OrthoDB" id="193284at2157"/>
<dbReference type="Pfam" id="PF13193">
    <property type="entry name" value="AMP-binding_C"/>
    <property type="match status" value="1"/>
</dbReference>
<dbReference type="PANTHER" id="PTHR43352:SF1">
    <property type="entry name" value="ANTHRANILATE--COA LIGASE"/>
    <property type="match status" value="1"/>
</dbReference>
<accession>A0A1I6TNC4</accession>
<dbReference type="InterPro" id="IPR045851">
    <property type="entry name" value="AMP-bd_C_sf"/>
</dbReference>
<evidence type="ECO:0000256" key="4">
    <source>
        <dbReference type="ARBA" id="ARBA00022840"/>
    </source>
</evidence>
<proteinExistence type="inferred from homology"/>
<dbReference type="GO" id="GO:0016878">
    <property type="term" value="F:acid-thiol ligase activity"/>
    <property type="evidence" value="ECO:0007669"/>
    <property type="project" value="TreeGrafter"/>
</dbReference>
<dbReference type="Proteomes" id="UP000199199">
    <property type="component" value="Unassembled WGS sequence"/>
</dbReference>
<keyword evidence="4" id="KW-0067">ATP-binding</keyword>
<evidence type="ECO:0000313" key="8">
    <source>
        <dbReference type="Proteomes" id="UP000199199"/>
    </source>
</evidence>
<reference evidence="8" key="1">
    <citation type="submission" date="2016-10" db="EMBL/GenBank/DDBJ databases">
        <authorList>
            <person name="Varghese N."/>
            <person name="Submissions S."/>
        </authorList>
    </citation>
    <scope>NUCLEOTIDE SEQUENCE [LARGE SCALE GENOMIC DNA]</scope>
    <source>
        <strain evidence="8">DSM 22427</strain>
    </source>
</reference>
<organism evidence="7 8">
    <name type="scientific">Halostagnicola kamekurae</name>
    <dbReference type="NCBI Taxonomy" id="619731"/>
    <lineage>
        <taxon>Archaea</taxon>
        <taxon>Methanobacteriati</taxon>
        <taxon>Methanobacteriota</taxon>
        <taxon>Stenosarchaea group</taxon>
        <taxon>Halobacteria</taxon>
        <taxon>Halobacteriales</taxon>
        <taxon>Natrialbaceae</taxon>
        <taxon>Halostagnicola</taxon>
    </lineage>
</organism>
<evidence type="ECO:0000259" key="5">
    <source>
        <dbReference type="Pfam" id="PF00501"/>
    </source>
</evidence>
<dbReference type="Pfam" id="PF00501">
    <property type="entry name" value="AMP-binding"/>
    <property type="match status" value="1"/>
</dbReference>
<dbReference type="AlphaFoldDB" id="A0A1I6TNC4"/>
<dbReference type="InterPro" id="IPR000873">
    <property type="entry name" value="AMP-dep_synth/lig_dom"/>
</dbReference>
<evidence type="ECO:0000259" key="6">
    <source>
        <dbReference type="Pfam" id="PF13193"/>
    </source>
</evidence>
<protein>
    <submittedName>
        <fullName evidence="7">2-aminobenzoate-CoA ligase</fullName>
    </submittedName>
</protein>
<dbReference type="InterPro" id="IPR042099">
    <property type="entry name" value="ANL_N_sf"/>
</dbReference>
<dbReference type="InterPro" id="IPR020845">
    <property type="entry name" value="AMP-binding_CS"/>
</dbReference>
<evidence type="ECO:0000256" key="1">
    <source>
        <dbReference type="ARBA" id="ARBA00006432"/>
    </source>
</evidence>
<dbReference type="SUPFAM" id="SSF56801">
    <property type="entry name" value="Acetyl-CoA synthetase-like"/>
    <property type="match status" value="1"/>
</dbReference>
<dbReference type="FunFam" id="3.30.300.30:FF:000005">
    <property type="entry name" value="Acyl-coenzyme A synthetase ACSM5, mitochondrial"/>
    <property type="match status" value="1"/>
</dbReference>
<feature type="domain" description="AMP-binding enzyme C-terminal" evidence="6">
    <location>
        <begin position="460"/>
        <end position="538"/>
    </location>
</feature>
<evidence type="ECO:0000313" key="7">
    <source>
        <dbReference type="EMBL" id="SFS90723.1"/>
    </source>
</evidence>
<keyword evidence="8" id="KW-1185">Reference proteome</keyword>
<keyword evidence="2 7" id="KW-0436">Ligase</keyword>
<dbReference type="Gene3D" id="3.40.50.12780">
    <property type="entry name" value="N-terminal domain of ligase-like"/>
    <property type="match status" value="1"/>
</dbReference>
<dbReference type="PROSITE" id="PS00455">
    <property type="entry name" value="AMP_BINDING"/>
    <property type="match status" value="1"/>
</dbReference>
<evidence type="ECO:0000256" key="2">
    <source>
        <dbReference type="ARBA" id="ARBA00022598"/>
    </source>
</evidence>
<dbReference type="RefSeq" id="WP_092906022.1">
    <property type="nucleotide sequence ID" value="NZ_FOZS01000003.1"/>
</dbReference>
<dbReference type="NCBIfam" id="TIGR02262">
    <property type="entry name" value="benz_CoA_lig"/>
    <property type="match status" value="1"/>
</dbReference>
<evidence type="ECO:0000256" key="3">
    <source>
        <dbReference type="ARBA" id="ARBA00022741"/>
    </source>
</evidence>
<keyword evidence="3" id="KW-0547">Nucleotide-binding</keyword>
<dbReference type="InterPro" id="IPR011957">
    <property type="entry name" value="Benz_CoA_lig"/>
</dbReference>
<dbReference type="GO" id="GO:0016405">
    <property type="term" value="F:CoA-ligase activity"/>
    <property type="evidence" value="ECO:0007669"/>
    <property type="project" value="InterPro"/>
</dbReference>
<dbReference type="Gene3D" id="3.30.300.30">
    <property type="match status" value="1"/>
</dbReference>